<dbReference type="EMBL" id="RCYA01000016">
    <property type="protein sequence ID" value="RYT40725.1"/>
    <property type="molecule type" value="Genomic_DNA"/>
</dbReference>
<evidence type="ECO:0000313" key="2">
    <source>
        <dbReference type="EMBL" id="RYT40725.1"/>
    </source>
</evidence>
<organism evidence="3 4">
    <name type="scientific">Citrobacter amalonaticus</name>
    <dbReference type="NCBI Taxonomy" id="35703"/>
    <lineage>
        <taxon>Bacteria</taxon>
        <taxon>Pseudomonadati</taxon>
        <taxon>Pseudomonadota</taxon>
        <taxon>Gammaproteobacteria</taxon>
        <taxon>Enterobacterales</taxon>
        <taxon>Enterobacteriaceae</taxon>
        <taxon>Citrobacter</taxon>
    </lineage>
</organism>
<dbReference type="Proteomes" id="UP000292985">
    <property type="component" value="Unassembled WGS sequence"/>
</dbReference>
<dbReference type="KEGG" id="caf:AL524_21345"/>
<dbReference type="GeneID" id="93031860"/>
<evidence type="ECO:0000256" key="1">
    <source>
        <dbReference type="SAM" id="Phobius"/>
    </source>
</evidence>
<keyword evidence="1" id="KW-1133">Transmembrane helix</keyword>
<reference evidence="3 4" key="1">
    <citation type="submission" date="2016-04" db="EMBL/GenBank/DDBJ databases">
        <authorList>
            <person name="Regsiter A."/>
            <person name="William W."/>
        </authorList>
    </citation>
    <scope>NUCLEOTIDE SEQUENCE [LARGE SCALE GENOMIC DNA]</scope>
    <source>
        <strain evidence="3 4">92</strain>
    </source>
</reference>
<reference evidence="2 5" key="2">
    <citation type="journal article" date="2019" name="Science, e1252229">
        <title>Invertible promoters mediate bacterial phase variation, antibiotic resistance, and host adaptation in the gut.</title>
        <authorList>
            <person name="Jiang X."/>
            <person name="Hall A.B."/>
            <person name="Arthur T.D."/>
            <person name="Plichta D.R."/>
            <person name="Covington C.T."/>
            <person name="Poyet M."/>
            <person name="Crothers J."/>
            <person name="Moses P.L."/>
            <person name="Tolonen A.C."/>
            <person name="Vlamakis H."/>
            <person name="Alm E.J."/>
            <person name="Xavier R.J."/>
        </authorList>
    </citation>
    <scope>NUCLEOTIDE SEQUENCE [LARGE SCALE GENOMIC DNA]</scope>
    <source>
        <strain evidence="2">Ca_0067</strain>
        <strain evidence="5">ca_0067</strain>
    </source>
</reference>
<gene>
    <name evidence="3" type="ORF">CITRO92_2330</name>
    <name evidence="2" type="ORF">EAJ18_22730</name>
</gene>
<dbReference type="EMBL" id="LT556085">
    <property type="protein sequence ID" value="SAZ49407.1"/>
    <property type="molecule type" value="Genomic_DNA"/>
</dbReference>
<evidence type="ECO:0000313" key="4">
    <source>
        <dbReference type="Proteomes" id="UP000245995"/>
    </source>
</evidence>
<proteinExistence type="predicted"/>
<evidence type="ECO:0000313" key="5">
    <source>
        <dbReference type="Proteomes" id="UP000292985"/>
    </source>
</evidence>
<keyword evidence="1" id="KW-0812">Transmembrane</keyword>
<evidence type="ECO:0000313" key="3">
    <source>
        <dbReference type="EMBL" id="SAZ49407.1"/>
    </source>
</evidence>
<dbReference type="Proteomes" id="UP000245995">
    <property type="component" value="Chromosome CITRO92"/>
</dbReference>
<accession>A0AAQ1HAR6</accession>
<keyword evidence="5" id="KW-1185">Reference proteome</keyword>
<sequence>MTIQQNIPSPSENDAQHDDARLYWRTYREFVRQQELQQHNETQSTDDAMPAHVALIEPVDLLLAGTMMLVFIILLLLAC</sequence>
<name>A0AAQ1HAR6_CITAM</name>
<dbReference type="RefSeq" id="WP_042997826.1">
    <property type="nucleotide sequence ID" value="NZ_ABJEES020000023.1"/>
</dbReference>
<dbReference type="AlphaFoldDB" id="A0AAQ1HAR6"/>
<protein>
    <submittedName>
        <fullName evidence="3">Uncharacterized protein</fullName>
    </submittedName>
</protein>
<keyword evidence="1" id="KW-0472">Membrane</keyword>
<feature type="transmembrane region" description="Helical" evidence="1">
    <location>
        <begin position="61"/>
        <end position="78"/>
    </location>
</feature>